<accession>A0A178LGW9</accession>
<keyword evidence="2" id="KW-0808">Transferase</keyword>
<evidence type="ECO:0000313" key="4">
    <source>
        <dbReference type="Proteomes" id="UP000183046"/>
    </source>
</evidence>
<dbReference type="RefSeq" id="WP_007162844.1">
    <property type="nucleotide sequence ID" value="NZ_CP102429.1"/>
</dbReference>
<dbReference type="GO" id="GO:0016740">
    <property type="term" value="F:transferase activity"/>
    <property type="evidence" value="ECO:0007669"/>
    <property type="project" value="UniProtKB-KW"/>
</dbReference>
<reference evidence="4" key="3">
    <citation type="submission" date="2016-10" db="EMBL/GenBank/DDBJ databases">
        <authorList>
            <person name="de Groot N.N."/>
        </authorList>
    </citation>
    <scope>NUCLEOTIDE SEQUENCE [LARGE SCALE GENOMIC DNA]</scope>
    <source>
        <strain evidence="4">DSM 15758</strain>
    </source>
</reference>
<accession>A0A1G5PH33</accession>
<dbReference type="eggNOG" id="COG4849">
    <property type="taxonomic scope" value="Bacteria"/>
</dbReference>
<evidence type="ECO:0000313" key="1">
    <source>
        <dbReference type="EMBL" id="OAN28890.1"/>
    </source>
</evidence>
<proteinExistence type="predicted"/>
<organism evidence="1 3">
    <name type="scientific">Pseudomonas oryzihabitans</name>
    <dbReference type="NCBI Taxonomy" id="47885"/>
    <lineage>
        <taxon>Bacteria</taxon>
        <taxon>Pseudomonadati</taxon>
        <taxon>Pseudomonadota</taxon>
        <taxon>Gammaproteobacteria</taxon>
        <taxon>Pseudomonadales</taxon>
        <taxon>Pseudomonadaceae</taxon>
        <taxon>Pseudomonas</taxon>
    </lineage>
</organism>
<gene>
    <name evidence="1" type="ORF">A4V15_19265</name>
    <name evidence="2" type="ORF">SAMN05216279_12944</name>
</gene>
<dbReference type="AlphaFoldDB" id="A0A178LGW9"/>
<dbReference type="Proteomes" id="UP000078356">
    <property type="component" value="Unassembled WGS sequence"/>
</dbReference>
<dbReference type="Proteomes" id="UP000183046">
    <property type="component" value="Unassembled WGS sequence"/>
</dbReference>
<dbReference type="EMBL" id="FMWB01000029">
    <property type="protein sequence ID" value="SCZ48668.1"/>
    <property type="molecule type" value="Genomic_DNA"/>
</dbReference>
<reference evidence="2" key="2">
    <citation type="submission" date="2016-10" db="EMBL/GenBank/DDBJ databases">
        <authorList>
            <person name="Varghese N."/>
            <person name="Submissions S."/>
        </authorList>
    </citation>
    <scope>NUCLEOTIDE SEQUENCE</scope>
    <source>
        <strain evidence="2">DSM 15758</strain>
    </source>
</reference>
<reference evidence="1 3" key="1">
    <citation type="submission" date="2016-04" db="EMBL/GenBank/DDBJ databases">
        <title>Draft Genome Sequences of Staphylococcus capitis Strain H36, S. capitis Strain H65, S. cohnii Strain H62, S. hominis Strain H69, Mycobacterium iranicum Strain H39, Plantibacter sp. Strain H53, Pseudomonas oryzihabitans Strain H72, and Microbacterium sp. Strain H83, isolated from residential settings.</title>
        <authorList>
            <person name="Lymperopoulou D."/>
            <person name="Adams R.I."/>
            <person name="Lindow S."/>
            <person name="Coil D.A."/>
            <person name="Jospin G."/>
            <person name="Eisen J.A."/>
        </authorList>
    </citation>
    <scope>NUCLEOTIDE SEQUENCE [LARGE SCALE GENOMIC DNA]</scope>
    <source>
        <strain evidence="1 3">H72</strain>
    </source>
</reference>
<sequence>MNVFPILKEMICKVAHALGPDLCEDMTFVGGCTTGLLLTDEFIRDQVRATDDVDLIVPVMGAIKYLELQNRLRASGFRTPHLAKQNVPICTMMLGDLRVDFMPADDSLGFTNRWYQDAIKSSSRYRLDEHTSIKLVNPVYFIATKLEAWKGRGNGKPVANRDLEDIFNLIEGREELLDEIQEAGDDVRNYIAAEIGLLFSDCPQFPEAISDQTRNDPERERLLYERMRALIGEVG</sequence>
<dbReference type="EMBL" id="LWCR01000018">
    <property type="protein sequence ID" value="OAN28890.1"/>
    <property type="molecule type" value="Genomic_DNA"/>
</dbReference>
<name>A0A178LGW9_9PSED</name>
<comment type="caution">
    <text evidence="1">The sequence shown here is derived from an EMBL/GenBank/DDBJ whole genome shotgun (WGS) entry which is preliminary data.</text>
</comment>
<protein>
    <submittedName>
        <fullName evidence="2">Nucleotidyl transferase AbiEii toxin, Type IV TA system</fullName>
    </submittedName>
</protein>
<evidence type="ECO:0000313" key="3">
    <source>
        <dbReference type="Proteomes" id="UP000078356"/>
    </source>
</evidence>
<evidence type="ECO:0000313" key="2">
    <source>
        <dbReference type="EMBL" id="SCZ48668.1"/>
    </source>
</evidence>
<dbReference type="OrthoDB" id="114489at2"/>